<accession>A0A9P5YHV3</accession>
<keyword evidence="2" id="KW-1185">Reference proteome</keyword>
<dbReference type="Proteomes" id="UP000807469">
    <property type="component" value="Unassembled WGS sequence"/>
</dbReference>
<gene>
    <name evidence="1" type="ORF">BDN70DRAFT_821656</name>
</gene>
<evidence type="ECO:0000313" key="2">
    <source>
        <dbReference type="Proteomes" id="UP000807469"/>
    </source>
</evidence>
<evidence type="ECO:0000313" key="1">
    <source>
        <dbReference type="EMBL" id="KAF9470192.1"/>
    </source>
</evidence>
<name>A0A9P5YHV3_9AGAR</name>
<reference evidence="1" key="1">
    <citation type="submission" date="2020-11" db="EMBL/GenBank/DDBJ databases">
        <authorList>
            <consortium name="DOE Joint Genome Institute"/>
            <person name="Ahrendt S."/>
            <person name="Riley R."/>
            <person name="Andreopoulos W."/>
            <person name="Labutti K."/>
            <person name="Pangilinan J."/>
            <person name="Ruiz-Duenas F.J."/>
            <person name="Barrasa J.M."/>
            <person name="Sanchez-Garcia M."/>
            <person name="Camarero S."/>
            <person name="Miyauchi S."/>
            <person name="Serrano A."/>
            <person name="Linde D."/>
            <person name="Babiker R."/>
            <person name="Drula E."/>
            <person name="Ayuso-Fernandez I."/>
            <person name="Pacheco R."/>
            <person name="Padilla G."/>
            <person name="Ferreira P."/>
            <person name="Barriuso J."/>
            <person name="Kellner H."/>
            <person name="Castanera R."/>
            <person name="Alfaro M."/>
            <person name="Ramirez L."/>
            <person name="Pisabarro A.G."/>
            <person name="Kuo A."/>
            <person name="Tritt A."/>
            <person name="Lipzen A."/>
            <person name="He G."/>
            <person name="Yan M."/>
            <person name="Ng V."/>
            <person name="Cullen D."/>
            <person name="Martin F."/>
            <person name="Rosso M.-N."/>
            <person name="Henrissat B."/>
            <person name="Hibbett D."/>
            <person name="Martinez A.T."/>
            <person name="Grigoriev I.V."/>
        </authorList>
    </citation>
    <scope>NUCLEOTIDE SEQUENCE</scope>
    <source>
        <strain evidence="1">CIRM-BRFM 674</strain>
    </source>
</reference>
<dbReference type="OrthoDB" id="6613063at2759"/>
<dbReference type="AlphaFoldDB" id="A0A9P5YHV3"/>
<protein>
    <recommendedName>
        <fullName evidence="3">Transposase</fullName>
    </recommendedName>
</protein>
<sequence>MHLIWENLIKNLIAHWTGNFKGLGEGSGSYFLGKSAWEAVGTATAASGSTIPSAYGSRVPNITTDSTLCTADMWSFWTLYLGPALLRRRFRHAKYFKHFVQLVRLLNICLQYEISKEEVAEVRIGFIKWVQKYEKMYYQYCPERLSVCPLTIHALLHIADSIEICGPVWCYWAFPMERYCGKLQPALRSRRFPYAALDRFVLEDAQLTQIKLMSGLGEELSLRTSKKPVPGMFHHPSYDNFNLLPSCKVDKLAPGLLTSVIAAVATRINSSDIKKVRKYVISAEIEQWAKIRCIDSEEGDTMWASSLKNRQDDSRDATFVRYQTLVDINERHRRQGVNLELQTFYGQLEHIIVLKFQDPTTRRALKLTANTLDTDVIILVAIRTCTLGGDNPSLRGLDVHFYSKMGALHVIDLTCVQCVVGRVPVMDDEWDWAIIDRSGLLVRAVHEADD</sequence>
<evidence type="ECO:0008006" key="3">
    <source>
        <dbReference type="Google" id="ProtNLM"/>
    </source>
</evidence>
<dbReference type="PANTHER" id="PTHR46579">
    <property type="entry name" value="F5/8 TYPE C DOMAIN-CONTAINING PROTEIN-RELATED"/>
    <property type="match status" value="1"/>
</dbReference>
<dbReference type="EMBL" id="MU156181">
    <property type="protein sequence ID" value="KAF9470192.1"/>
    <property type="molecule type" value="Genomic_DNA"/>
</dbReference>
<organism evidence="1 2">
    <name type="scientific">Pholiota conissans</name>
    <dbReference type="NCBI Taxonomy" id="109636"/>
    <lineage>
        <taxon>Eukaryota</taxon>
        <taxon>Fungi</taxon>
        <taxon>Dikarya</taxon>
        <taxon>Basidiomycota</taxon>
        <taxon>Agaricomycotina</taxon>
        <taxon>Agaricomycetes</taxon>
        <taxon>Agaricomycetidae</taxon>
        <taxon>Agaricales</taxon>
        <taxon>Agaricineae</taxon>
        <taxon>Strophariaceae</taxon>
        <taxon>Pholiota</taxon>
    </lineage>
</organism>
<dbReference type="PANTHER" id="PTHR46579:SF1">
    <property type="entry name" value="F5_8 TYPE C DOMAIN-CONTAINING PROTEIN"/>
    <property type="match status" value="1"/>
</dbReference>
<comment type="caution">
    <text evidence="1">The sequence shown here is derived from an EMBL/GenBank/DDBJ whole genome shotgun (WGS) entry which is preliminary data.</text>
</comment>
<proteinExistence type="predicted"/>